<evidence type="ECO:0000313" key="2">
    <source>
        <dbReference type="EMBL" id="RTH03655.1"/>
    </source>
</evidence>
<evidence type="ECO:0000256" key="1">
    <source>
        <dbReference type="SAM" id="Phobius"/>
    </source>
</evidence>
<feature type="transmembrane region" description="Helical" evidence="1">
    <location>
        <begin position="99"/>
        <end position="120"/>
    </location>
</feature>
<dbReference type="EMBL" id="PELY01000408">
    <property type="protein sequence ID" value="RTH23111.1"/>
    <property type="molecule type" value="Genomic_DNA"/>
</dbReference>
<evidence type="ECO:0000313" key="6">
    <source>
        <dbReference type="Proteomes" id="UP000287306"/>
    </source>
</evidence>
<feature type="transmembrane region" description="Helical" evidence="1">
    <location>
        <begin position="252"/>
        <end position="270"/>
    </location>
</feature>
<keyword evidence="1" id="KW-0812">Transmembrane</keyword>
<dbReference type="AlphaFoldDB" id="A0A430R8A4"/>
<reference evidence="5 6" key="1">
    <citation type="journal article" date="2019" name="Extremophiles">
        <title>Biogeography of thermophiles and predominance of Thermus scotoductus in domestic water heaters.</title>
        <authorList>
            <person name="Wilpiszeski R.L."/>
            <person name="Zhang Z."/>
            <person name="House C.H."/>
        </authorList>
    </citation>
    <scope>NUCLEOTIDE SEQUENCE [LARGE SCALE GENOMIC DNA]</scope>
    <source>
        <strain evidence="4 7">16_S16</strain>
        <strain evidence="3 6">25_S25</strain>
        <strain evidence="2 5">34_S34</strain>
    </source>
</reference>
<evidence type="ECO:0000313" key="4">
    <source>
        <dbReference type="EMBL" id="RTH97889.1"/>
    </source>
</evidence>
<keyword evidence="1" id="KW-0472">Membrane</keyword>
<feature type="transmembrane region" description="Helical" evidence="1">
    <location>
        <begin position="203"/>
        <end position="221"/>
    </location>
</feature>
<feature type="transmembrane region" description="Helical" evidence="1">
    <location>
        <begin position="21"/>
        <end position="45"/>
    </location>
</feature>
<accession>A0A430R8A4</accession>
<dbReference type="EMBL" id="PELP01000222">
    <property type="protein sequence ID" value="RTH03655.1"/>
    <property type="molecule type" value="Genomic_DNA"/>
</dbReference>
<protein>
    <submittedName>
        <fullName evidence="2">Uncharacterized protein</fullName>
    </submittedName>
</protein>
<feature type="transmembrane region" description="Helical" evidence="1">
    <location>
        <begin position="327"/>
        <end position="353"/>
    </location>
</feature>
<name>A0A430R8A4_THESC</name>
<organism evidence="2 5">
    <name type="scientific">Thermus scotoductus</name>
    <dbReference type="NCBI Taxonomy" id="37636"/>
    <lineage>
        <taxon>Bacteria</taxon>
        <taxon>Thermotogati</taxon>
        <taxon>Deinococcota</taxon>
        <taxon>Deinococci</taxon>
        <taxon>Thermales</taxon>
        <taxon>Thermaceae</taxon>
        <taxon>Thermus</taxon>
    </lineage>
</organism>
<dbReference type="RefSeq" id="WP_126200476.1">
    <property type="nucleotide sequence ID" value="NZ_PELP01000222.1"/>
</dbReference>
<dbReference type="Proteomes" id="UP000286734">
    <property type="component" value="Unassembled WGS sequence"/>
</dbReference>
<dbReference type="Proteomes" id="UP000287306">
    <property type="component" value="Unassembled WGS sequence"/>
</dbReference>
<feature type="transmembrane region" description="Helical" evidence="1">
    <location>
        <begin position="299"/>
        <end position="315"/>
    </location>
</feature>
<sequence length="356" mass="40090">MQTWISHPFFRAHRVLGDHTGLLLVLLLTLLPRIALLKLGVPFWFDEDWTEETGLMPLTAMWDRVRTEDFHPMLGYLLLGAWARLMHILGLEAEVFYRILPVLLGAYSAVVLFRILSAFLPPHQAFLGALVYALVPQGVVQDTEFRMYAPAKLAVALALEAVQRGRALAWAAYGALAFHLHYLAGLVALSLFPVLRRPWGSHLLLFALPLLLWLPVVLHQASRLSGIARWVGTPEEQAPAFLSFLLFNREPVLLGLGLLFWAPALLGLLLSPWRASLGVMALGVALLFLLGFQPLTPRYAYLLLPLLAFGFGWFLKRRASGPSSFLLPLALLLGWLWCWPWLEVTAWGTYWFFLLP</sequence>
<dbReference type="EMBL" id="PEMH01000367">
    <property type="protein sequence ID" value="RTH97889.1"/>
    <property type="molecule type" value="Genomic_DNA"/>
</dbReference>
<evidence type="ECO:0000313" key="5">
    <source>
        <dbReference type="Proteomes" id="UP000286734"/>
    </source>
</evidence>
<evidence type="ECO:0000313" key="7">
    <source>
        <dbReference type="Proteomes" id="UP000288347"/>
    </source>
</evidence>
<dbReference type="Proteomes" id="UP000288347">
    <property type="component" value="Unassembled WGS sequence"/>
</dbReference>
<comment type="caution">
    <text evidence="2">The sequence shown here is derived from an EMBL/GenBank/DDBJ whole genome shotgun (WGS) entry which is preliminary data.</text>
</comment>
<proteinExistence type="predicted"/>
<gene>
    <name evidence="4" type="ORF">CSW29_10900</name>
    <name evidence="3" type="ORF">CSW38_11430</name>
    <name evidence="2" type="ORF">CSW47_08140</name>
</gene>
<evidence type="ECO:0000313" key="3">
    <source>
        <dbReference type="EMBL" id="RTH23111.1"/>
    </source>
</evidence>
<feature type="transmembrane region" description="Helical" evidence="1">
    <location>
        <begin position="277"/>
        <end position="293"/>
    </location>
</feature>
<feature type="transmembrane region" description="Helical" evidence="1">
    <location>
        <begin position="167"/>
        <end position="191"/>
    </location>
</feature>
<keyword evidence="1" id="KW-1133">Transmembrane helix</keyword>